<organism evidence="3 4">
    <name type="scientific">Smittium culicis</name>
    <dbReference type="NCBI Taxonomy" id="133412"/>
    <lineage>
        <taxon>Eukaryota</taxon>
        <taxon>Fungi</taxon>
        <taxon>Fungi incertae sedis</taxon>
        <taxon>Zoopagomycota</taxon>
        <taxon>Kickxellomycotina</taxon>
        <taxon>Harpellomycetes</taxon>
        <taxon>Harpellales</taxon>
        <taxon>Legeriomycetaceae</taxon>
        <taxon>Smittium</taxon>
    </lineage>
</organism>
<dbReference type="STRING" id="133412.A0A1R1Y9L9"/>
<evidence type="ECO:0000259" key="2">
    <source>
        <dbReference type="Pfam" id="PF03184"/>
    </source>
</evidence>
<reference evidence="3 4" key="1">
    <citation type="submission" date="2017-01" db="EMBL/GenBank/DDBJ databases">
        <authorList>
            <person name="Mah S.A."/>
            <person name="Swanson W.J."/>
            <person name="Moy G.W."/>
            <person name="Vacquier V.D."/>
        </authorList>
    </citation>
    <scope>NUCLEOTIDE SEQUENCE [LARGE SCALE GENOMIC DNA]</scope>
    <source>
        <strain evidence="3 4">GSMNP</strain>
    </source>
</reference>
<proteinExistence type="predicted"/>
<feature type="region of interest" description="Disordered" evidence="1">
    <location>
        <begin position="1478"/>
        <end position="1541"/>
    </location>
</feature>
<dbReference type="Proteomes" id="UP000187283">
    <property type="component" value="Unassembled WGS sequence"/>
</dbReference>
<dbReference type="GO" id="GO:0003676">
    <property type="term" value="F:nucleic acid binding"/>
    <property type="evidence" value="ECO:0007669"/>
    <property type="project" value="InterPro"/>
</dbReference>
<comment type="caution">
    <text evidence="3">The sequence shown here is derived from an EMBL/GenBank/DDBJ whole genome shotgun (WGS) entry which is preliminary data.</text>
</comment>
<accession>A0A1R1Y9L9</accession>
<feature type="region of interest" description="Disordered" evidence="1">
    <location>
        <begin position="1886"/>
        <end position="1918"/>
    </location>
</feature>
<keyword evidence="4" id="KW-1185">Reference proteome</keyword>
<name>A0A1R1Y9L9_9FUNG</name>
<feature type="region of interest" description="Disordered" evidence="1">
    <location>
        <begin position="1963"/>
        <end position="1983"/>
    </location>
</feature>
<feature type="compositionally biased region" description="Polar residues" evidence="1">
    <location>
        <begin position="1897"/>
        <end position="1917"/>
    </location>
</feature>
<evidence type="ECO:0000313" key="4">
    <source>
        <dbReference type="Proteomes" id="UP000187283"/>
    </source>
</evidence>
<gene>
    <name evidence="3" type="ORF">AYI70_g2303</name>
</gene>
<evidence type="ECO:0000313" key="3">
    <source>
        <dbReference type="EMBL" id="OMJ23366.1"/>
    </source>
</evidence>
<feature type="domain" description="DDE-1" evidence="2">
    <location>
        <begin position="2458"/>
        <end position="2623"/>
    </location>
</feature>
<feature type="region of interest" description="Disordered" evidence="1">
    <location>
        <begin position="187"/>
        <end position="207"/>
    </location>
</feature>
<feature type="region of interest" description="Disordered" evidence="1">
    <location>
        <begin position="2137"/>
        <end position="2156"/>
    </location>
</feature>
<protein>
    <submittedName>
        <fullName evidence="3">ARS-binding protein 1</fullName>
    </submittedName>
</protein>
<sequence>MSGKEPNKSQRNPLSNFLDSINIFNSLVNKKREQKASISAAEDQAYDTDKEIPELEVSNEKQRAIEIENNKNYETEASDAELQSISKINSKKNKISQNKSSLKYNLRAPKKIINYRLRRTNKKKVLNENSDSENSAGSDDNSAIYDITYISDSTESRSSDRTSSKSPINKSIEQIYTYENNLITDLVPKIQSPQTNPKRKTDYPLPNPNKRLKIDSLLFYSIPDNLSESFESSSEFFVLIKNKNNDTFAISSATNSENSRFDIQPITVSSQNTKPNSKTISSDHLHESETIILGLNTLPTKTSKKKNSKNKNKSIGVNYALDSDTSKITPTIIEEPILSIEKEPKSKSNFLADSFSENAFKNKKLKNKTFKSLPSYHSMPSLKSAMELPLKTNPRSKVFLNSNRHELPSNKPKRTYNKTSFISNLNEKNNDPRIRTELLKSSNLNLGGSYTTGSVGATGPNSNYHLEIKRALLSDENIKLSTMSRILNIQNSNITNENNINYYKCHDNINHRNPFSSHNNIPTNHKLTEASTTYSNNYIYNNNDPFMKSQDKADNHPPSNLSENISADKHSKIAMTHNGPRKPNSTPENINIIRSEIIEPETESFDANKVTPSIHFPASDKTPEVSNTIKDSFNPNHNHLRKISDDSTSNFHLAGSSSYENIQRLQEPTTPIINDDNIGLTSAISPENLNSVESDSELDKNVDKSIPDLIAPEIVSGNKKIVDSRSLIASNAIKANSSPISQNLLSLPLHKTINNQHISPKTPNLFNLSNSPTNAFTENSLIKGQSSSIAIKPILLPSKNLSEVLPKASDMSLEALPQNSLNNYPNENIFDSSSSHEPPVNTAYKPSLSASINDEFTEIKSNLSQRQNTSYLRLNTLEDFHSVENNKTPTSTFSRNSSMVRTNFDDFKARLSQINLDLNFNSEPSSDDVGSPISRSNSGSLYISEDDDFFNESFIQSQKNLSDPNTSISLSEFGGGNSIISFNKESDMHPIKSYQNHNNSNLLVSKNKSEISANHNHQEITNCFIPQSVLKSDIFEISNKSHGPKTPLVKPTQLYKNIASVADKPFCETISSDDISIESPSSNTPLDFKLTANDLSNENITPFENTNEGTENKEFNYTSTNTLSNNNNHDNSIIKSQRTNKFNLDSSLEPIIEQLNPTLSASATGLTVSPLENIYANYENSIDQRTFSEINSSTPHKLSIDISESPLVPTNINSNLNVNTNDSIVHGEYLANKISTNTLESPGLNSKPSNVDTTFLQYGIGIPDTEILKSNVIESKTPTAICSLSTLNNLAPTILDNPINNHIKNHSLNESSIDGSISIGSKSKSSPTLFNLSDYDISLGKFDPYRPGSNFNSSEKTSIPNTSDSNAEKTNSAIFNNYSESILNNSINLSIKSTNMPNYDLCFAPFKEFALTAKKDETLDGSLSLINQPNVLCFIQNSTVDAKNDSIEIPKVSRIEKSSSQTPKDSDFEDLEAHQFQKNKTLLPQAPETNDSKKNKDPVNMTSKTPGINKFDGLGYKTNITHFPENSGEPKSPNNKISDTSKISSFNSAELASSMIPETGLNQGKDLNSPKISVNEESAKIEVPDSKFSQLDVPNVNNPKSSHDINQNYIESALDSSASKFLNEVVSSQLSEASHVSSDFKLDPSFASGSSLNCSIPASIKLSLEPGSLESTDDSGILAFLSHTDEKIPNITADISTFNPPEPESSLISSQRLEKDFFEPSSFSNSHIQSIVSPPQIITNQSSNSNIMTLKLSNNNSALNITHSKIEESFQPITKNDLGSLSACSLKKSPLSNKQLNITNSTSKYSPGSNFGHFSDNEFSIDDSARIISSPIREDPPSYGAAGTPLIKISDINMHTQKNNNFSEDKKFSSYSSALPVNENLSDLVSVNESRSKVEPSSRNSIQSTSPHLDITDTTTLGEGPKGLEIIESLLKLPKKKSKNYSTDHIIDKTPNDSQADSVLNLEHSESPAQRKRKHSSSRHLNYNSNLIKNSNNIIKKNPASESKIFDTKGLPISPVPRKNIKIFVEICKNRPEITYKFSYATPVNKKVLGYFYRIEKFVAADDSSIPRLEYENIIHPNVSQPNTPSSIISTNYSSASNLPSFRIISPTFSTSNQTSKETCTSKPPLNLPKTIKKVKRNGFNGDSAESNTDNDTPQDDIRSFFKLSPHISSNHYLNSTNENIKKPFNFALSNEFQCIFMLYKQKFPLIDNLDLASFLVQQFDPFVEKEELESLSFAAIFNKDFYQLRNKIDLIYSDPKYSSLISVIKEWIYLRSTEYFKLINSEIGLRVKSDSSSKNNNIIRPLSSITNELASHITNTDVRNSKRYHFSEDKKSIKELFLNYDCVDWVKSSLLKLFKTHFRQNIDSDQKISQRYRNFLVYFQAINSISVWKMCNMPEISNSSNVIYIKSLTEASTLSGKLLSSTNTQLIFSLEETGIYHRLHPVLSNANSQIEGNKQFKERVSLFLCSNSDGSYKLPLWITGNKIISKAQESELLSNHGITYKYNKQSQITCSIFMDWLNWFDVKMGEFLKSQESSISSRNSSLPERNVILILRDNFIHPLHLTGTLKNVKIISFSDEIPSGILPVESGVSRLFRCIYRLNTYKLALKYKNEKANSSSRFPRHKILTPKKSFKASVLAQNKLFKDDTKTVDIIPSIINFKAAMSLLSIVWKSYIPQDSISGCFGLFALSVDWMAPFQIKCISCFRKFESRSIVSLSNYLTQFNEPNTMDAMRALSIFKDELDIFQTQTAFSQVEMIEDDFTSIFFTLDGKKIFKYDTKCDDMLVNNTFINTDPNKFKTYFNESTISQKTPKRRKNRANLSKT</sequence>
<feature type="compositionally biased region" description="Polar residues" evidence="1">
    <location>
        <begin position="1532"/>
        <end position="1541"/>
    </location>
</feature>
<feature type="region of interest" description="Disordered" evidence="1">
    <location>
        <begin position="2110"/>
        <end position="2129"/>
    </location>
</feature>
<feature type="compositionally biased region" description="Polar residues" evidence="1">
    <location>
        <begin position="2110"/>
        <end position="2124"/>
    </location>
</feature>
<dbReference type="OrthoDB" id="125347at2759"/>
<dbReference type="InterPro" id="IPR004875">
    <property type="entry name" value="DDE_SF_endonuclease_dom"/>
</dbReference>
<dbReference type="EMBL" id="LSSN01000552">
    <property type="protein sequence ID" value="OMJ23366.1"/>
    <property type="molecule type" value="Genomic_DNA"/>
</dbReference>
<evidence type="ECO:0000256" key="1">
    <source>
        <dbReference type="SAM" id="MobiDB-lite"/>
    </source>
</evidence>
<dbReference type="Pfam" id="PF03184">
    <property type="entry name" value="DDE_1"/>
    <property type="match status" value="1"/>
</dbReference>